<dbReference type="AlphaFoldDB" id="A0A419WR01"/>
<keyword evidence="3" id="KW-1185">Reference proteome</keyword>
<gene>
    <name evidence="2" type="ORF">ATJ93_0844</name>
</gene>
<name>A0A419WR01_9EURY</name>
<feature type="domain" description="Transcription regulator TrmB N-terminal" evidence="1">
    <location>
        <begin position="25"/>
        <end position="72"/>
    </location>
</feature>
<dbReference type="GeneID" id="10797526"/>
<reference evidence="2 3" key="1">
    <citation type="submission" date="2018-09" db="EMBL/GenBank/DDBJ databases">
        <title>Genomic Encyclopedia of Archaeal and Bacterial Type Strains, Phase II (KMG-II): from individual species to whole genera.</title>
        <authorList>
            <person name="Goeker M."/>
        </authorList>
    </citation>
    <scope>NUCLEOTIDE SEQUENCE [LARGE SCALE GENOMIC DNA]</scope>
    <source>
        <strain evidence="2 3">DSM 13151</strain>
    </source>
</reference>
<comment type="caution">
    <text evidence="2">The sequence shown here is derived from an EMBL/GenBank/DDBJ whole genome shotgun (WGS) entry which is preliminary data.</text>
</comment>
<dbReference type="Proteomes" id="UP000283805">
    <property type="component" value="Unassembled WGS sequence"/>
</dbReference>
<protein>
    <submittedName>
        <fullName evidence="2">Sugar-specific transcriptional regulator TrmB</fullName>
    </submittedName>
</protein>
<dbReference type="OrthoDB" id="182995at2157"/>
<organism evidence="2 3">
    <name type="scientific">Halopiger aswanensis</name>
    <dbReference type="NCBI Taxonomy" id="148449"/>
    <lineage>
        <taxon>Archaea</taxon>
        <taxon>Methanobacteriati</taxon>
        <taxon>Methanobacteriota</taxon>
        <taxon>Stenosarchaea group</taxon>
        <taxon>Halobacteria</taxon>
        <taxon>Halobacteriales</taxon>
        <taxon>Natrialbaceae</taxon>
        <taxon>Halopiger</taxon>
    </lineage>
</organism>
<dbReference type="SUPFAM" id="SSF46785">
    <property type="entry name" value="Winged helix' DNA-binding domain"/>
    <property type="match status" value="1"/>
</dbReference>
<dbReference type="EMBL" id="RAPO01000001">
    <property type="protein sequence ID" value="RKD97848.1"/>
    <property type="molecule type" value="Genomic_DNA"/>
</dbReference>
<proteinExistence type="predicted"/>
<dbReference type="Gene3D" id="1.10.10.10">
    <property type="entry name" value="Winged helix-like DNA-binding domain superfamily/Winged helix DNA-binding domain"/>
    <property type="match status" value="1"/>
</dbReference>
<dbReference type="RefSeq" id="WP_013880079.1">
    <property type="nucleotide sequence ID" value="NZ_RAPO01000001.1"/>
</dbReference>
<dbReference type="InterPro" id="IPR036388">
    <property type="entry name" value="WH-like_DNA-bd_sf"/>
</dbReference>
<sequence length="74" mass="8166">MNPTTAQGLDVSMPEDLASPRAKLVYLYLEAFGSATADELRSALDVNKSTVLSITGTLRERGHLERRNGRYELV</sequence>
<accession>A0A419WR01</accession>
<evidence type="ECO:0000259" key="1">
    <source>
        <dbReference type="Pfam" id="PF01978"/>
    </source>
</evidence>
<dbReference type="Pfam" id="PF01978">
    <property type="entry name" value="TrmB"/>
    <property type="match status" value="1"/>
</dbReference>
<dbReference type="InterPro" id="IPR036390">
    <property type="entry name" value="WH_DNA-bd_sf"/>
</dbReference>
<dbReference type="InterPro" id="IPR002831">
    <property type="entry name" value="Tscrpt_reg_TrmB_N"/>
</dbReference>
<evidence type="ECO:0000313" key="2">
    <source>
        <dbReference type="EMBL" id="RKD97848.1"/>
    </source>
</evidence>
<evidence type="ECO:0000313" key="3">
    <source>
        <dbReference type="Proteomes" id="UP000283805"/>
    </source>
</evidence>